<dbReference type="Proteomes" id="UP000516656">
    <property type="component" value="Chromosome 2"/>
</dbReference>
<evidence type="ECO:0000313" key="4">
    <source>
        <dbReference type="Proteomes" id="UP000218676"/>
    </source>
</evidence>
<dbReference type="GO" id="GO:0016758">
    <property type="term" value="F:hexosyltransferase activity"/>
    <property type="evidence" value="ECO:0007669"/>
    <property type="project" value="UniProtKB-ARBA"/>
</dbReference>
<dbReference type="EMBL" id="AP018046">
    <property type="protein sequence ID" value="BAX55487.1"/>
    <property type="molecule type" value="Genomic_DNA"/>
</dbReference>
<sequence length="250" mass="29051">MLVSIITPSYNSSLQILETYESIKNQTYTKWEWLITDDCSTDDTFTMLQEMALNDSRIRIFKNEVNSGAAVTRNVSISNATGKYIAFIDSDDLWKPEKLERQVKWMSHNKMEMTFTHYEIVNEVGEPTGQVVDTHMEVDPVSYEDMLRKKATLGCSTVMIDRELLGDIRMPVIKTTEDYALWLSILKTGVLAYPVNRVLTSYRILPNSLSRNKIKKAKTQWTVYREFENLTLPKAIECFCFYAYRAVFRK</sequence>
<accession>A0A1Q9GVP9</accession>
<dbReference type="Pfam" id="PF00535">
    <property type="entry name" value="Glycos_transf_2"/>
    <property type="match status" value="1"/>
</dbReference>
<gene>
    <name evidence="3" type="ORF">IC627_20790</name>
    <name evidence="2" type="ORF">PDPUS_2_00901</name>
</gene>
<dbReference type="InterPro" id="IPR029044">
    <property type="entry name" value="Nucleotide-diphossugar_trans"/>
</dbReference>
<reference evidence="4" key="2">
    <citation type="submission" date="2017-05" db="EMBL/GenBank/DDBJ databases">
        <title>Whole genome sequence of fish pathogenic bacteria, Photobacterium damselae subsp. piscicida, strain 91-197, isolated from hybrid striped bass (Morone sp.) in USA.</title>
        <authorList>
            <person name="Teru Y."/>
            <person name="Hikima J."/>
            <person name="Kono T."/>
            <person name="Sakai M."/>
            <person name="Takano T."/>
            <person name="Hawke J.P."/>
            <person name="Takeyama H."/>
            <person name="Aoki T."/>
        </authorList>
    </citation>
    <scope>NUCLEOTIDE SEQUENCE [LARGE SCALE GENOMIC DNA]</scope>
    <source>
        <strain evidence="4">91-197</strain>
    </source>
</reference>
<evidence type="ECO:0000313" key="2">
    <source>
        <dbReference type="EMBL" id="BAX55487.1"/>
    </source>
</evidence>
<dbReference type="InterPro" id="IPR001173">
    <property type="entry name" value="Glyco_trans_2-like"/>
</dbReference>
<dbReference type="Gene3D" id="3.90.550.10">
    <property type="entry name" value="Spore Coat Polysaccharide Biosynthesis Protein SpsA, Chain A"/>
    <property type="match status" value="1"/>
</dbReference>
<keyword evidence="3" id="KW-0808">Transferase</keyword>
<dbReference type="PANTHER" id="PTHR22916">
    <property type="entry name" value="GLYCOSYLTRANSFERASE"/>
    <property type="match status" value="1"/>
</dbReference>
<dbReference type="RefSeq" id="WP_044178425.1">
    <property type="nucleotide sequence ID" value="NZ_AP018046.1"/>
</dbReference>
<organism evidence="3 5">
    <name type="scientific">Photobacterium damsela subsp. piscicida</name>
    <name type="common">Pasteurella piscicida</name>
    <dbReference type="NCBI Taxonomy" id="38294"/>
    <lineage>
        <taxon>Bacteria</taxon>
        <taxon>Pseudomonadati</taxon>
        <taxon>Pseudomonadota</taxon>
        <taxon>Gammaproteobacteria</taxon>
        <taxon>Vibrionales</taxon>
        <taxon>Vibrionaceae</taxon>
        <taxon>Photobacterium</taxon>
    </lineage>
</organism>
<feature type="domain" description="Glycosyltransferase 2-like" evidence="1">
    <location>
        <begin position="4"/>
        <end position="128"/>
    </location>
</feature>
<evidence type="ECO:0000313" key="3">
    <source>
        <dbReference type="EMBL" id="QOD58206.1"/>
    </source>
</evidence>
<proteinExistence type="predicted"/>
<evidence type="ECO:0000259" key="1">
    <source>
        <dbReference type="Pfam" id="PF00535"/>
    </source>
</evidence>
<dbReference type="PANTHER" id="PTHR22916:SF3">
    <property type="entry name" value="UDP-GLCNAC:BETAGAL BETA-1,3-N-ACETYLGLUCOSAMINYLTRANSFERASE-LIKE PROTEIN 1"/>
    <property type="match status" value="1"/>
</dbReference>
<name>A0A1Q9GVP9_PHODP</name>
<reference evidence="3 5" key="3">
    <citation type="submission" date="2020-09" db="EMBL/GenBank/DDBJ databases">
        <title>Complete, closed and curated genome sequences of Photobacterium damselae subsp. piscicida isolates from Australia indicate localised evolution and additional plasmid-borne pathogenicity mechanisms.</title>
        <authorList>
            <person name="Baseggio L."/>
            <person name="Silayeva O."/>
            <person name="Buller N."/>
            <person name="Landos M."/>
            <person name="Engelstaedter J."/>
            <person name="Barnes A.C."/>
        </authorList>
    </citation>
    <scope>NUCLEOTIDE SEQUENCE [LARGE SCALE GENOMIC DNA]</scope>
    <source>
        <strain evidence="3 5">AS-16-0540-1</strain>
    </source>
</reference>
<evidence type="ECO:0000313" key="5">
    <source>
        <dbReference type="Proteomes" id="UP000516656"/>
    </source>
</evidence>
<dbReference type="EMBL" id="CP061855">
    <property type="protein sequence ID" value="QOD58206.1"/>
    <property type="molecule type" value="Genomic_DNA"/>
</dbReference>
<dbReference type="Proteomes" id="UP000218676">
    <property type="component" value="Chromosome 2"/>
</dbReference>
<dbReference type="SUPFAM" id="SSF53448">
    <property type="entry name" value="Nucleotide-diphospho-sugar transferases"/>
    <property type="match status" value="1"/>
</dbReference>
<reference evidence="2" key="1">
    <citation type="journal article" date="2017" name="Genome Announc.">
        <title>Whole-Genome Sequence of Photobacterium damselae subsp. piscicida Strain 91-197, Isolated from Hybrid Striped Bass (Morone sp.) in the United States.</title>
        <authorList>
            <person name="Teru Y."/>
            <person name="Hikima J."/>
            <person name="Kono T."/>
            <person name="Sakai M."/>
            <person name="Takano T."/>
            <person name="Hawke J.P."/>
            <person name="Takeyama H."/>
            <person name="Aoki T."/>
        </authorList>
    </citation>
    <scope>NUCLEOTIDE SEQUENCE</scope>
    <source>
        <strain evidence="2">91-197</strain>
    </source>
</reference>
<protein>
    <submittedName>
        <fullName evidence="2 3">Glycosyltransferase</fullName>
    </submittedName>
</protein>
<dbReference type="AlphaFoldDB" id="A0A1Q9GVP9"/>